<dbReference type="Pfam" id="PF07715">
    <property type="entry name" value="Plug"/>
    <property type="match status" value="1"/>
</dbReference>
<dbReference type="Gene3D" id="2.170.130.10">
    <property type="entry name" value="TonB-dependent receptor, plug domain"/>
    <property type="match status" value="1"/>
</dbReference>
<dbReference type="GO" id="GO:0044718">
    <property type="term" value="P:siderophore transmembrane transport"/>
    <property type="evidence" value="ECO:0007669"/>
    <property type="project" value="TreeGrafter"/>
</dbReference>
<comment type="caution">
    <text evidence="9">The sequence shown here is derived from an EMBL/GenBank/DDBJ whole genome shotgun (WGS) entry which is preliminary data.</text>
</comment>
<keyword evidence="5" id="KW-0732">Signal</keyword>
<evidence type="ECO:0000256" key="7">
    <source>
        <dbReference type="ARBA" id="ARBA00023237"/>
    </source>
</evidence>
<dbReference type="PANTHER" id="PTHR30069">
    <property type="entry name" value="TONB-DEPENDENT OUTER MEMBRANE RECEPTOR"/>
    <property type="match status" value="1"/>
</dbReference>
<dbReference type="PANTHER" id="PTHR30069:SF29">
    <property type="entry name" value="HEMOGLOBIN AND HEMOGLOBIN-HAPTOGLOBIN-BINDING PROTEIN 1-RELATED"/>
    <property type="match status" value="1"/>
</dbReference>
<comment type="subcellular location">
    <subcellularLocation>
        <location evidence="1">Cell outer membrane</location>
        <topology evidence="1">Multi-pass membrane protein</topology>
    </subcellularLocation>
</comment>
<evidence type="ECO:0000313" key="10">
    <source>
        <dbReference type="Proteomes" id="UP000245533"/>
    </source>
</evidence>
<feature type="domain" description="TonB-dependent receptor plug" evidence="8">
    <location>
        <begin position="151"/>
        <end position="227"/>
    </location>
</feature>
<evidence type="ECO:0000256" key="6">
    <source>
        <dbReference type="ARBA" id="ARBA00023136"/>
    </source>
</evidence>
<evidence type="ECO:0000256" key="3">
    <source>
        <dbReference type="ARBA" id="ARBA00022452"/>
    </source>
</evidence>
<reference evidence="9 10" key="1">
    <citation type="submission" date="2018-05" db="EMBL/GenBank/DDBJ databases">
        <title>Rhodohalobacter halophilus gen. nov., sp. nov., a moderately halophilic member of the family Balneolaceae.</title>
        <authorList>
            <person name="Liu Z.-W."/>
        </authorList>
    </citation>
    <scope>NUCLEOTIDE SEQUENCE [LARGE SCALE GENOMIC DNA]</scope>
    <source>
        <strain evidence="9 10">8A47</strain>
    </source>
</reference>
<dbReference type="InterPro" id="IPR039426">
    <property type="entry name" value="TonB-dep_rcpt-like"/>
</dbReference>
<evidence type="ECO:0000256" key="4">
    <source>
        <dbReference type="ARBA" id="ARBA00022692"/>
    </source>
</evidence>
<organism evidence="9 10">
    <name type="scientific">Rhodohalobacter mucosus</name>
    <dbReference type="NCBI Taxonomy" id="2079485"/>
    <lineage>
        <taxon>Bacteria</taxon>
        <taxon>Pseudomonadati</taxon>
        <taxon>Balneolota</taxon>
        <taxon>Balneolia</taxon>
        <taxon>Balneolales</taxon>
        <taxon>Balneolaceae</taxon>
        <taxon>Rhodohalobacter</taxon>
    </lineage>
</organism>
<evidence type="ECO:0000256" key="5">
    <source>
        <dbReference type="ARBA" id="ARBA00022729"/>
    </source>
</evidence>
<keyword evidence="6" id="KW-0472">Membrane</keyword>
<dbReference type="GO" id="GO:0015344">
    <property type="term" value="F:siderophore uptake transmembrane transporter activity"/>
    <property type="evidence" value="ECO:0007669"/>
    <property type="project" value="TreeGrafter"/>
</dbReference>
<dbReference type="Proteomes" id="UP000245533">
    <property type="component" value="Unassembled WGS sequence"/>
</dbReference>
<dbReference type="Pfam" id="PF13620">
    <property type="entry name" value="CarboxypepD_reg"/>
    <property type="match status" value="1"/>
</dbReference>
<dbReference type="Gene3D" id="2.60.40.1120">
    <property type="entry name" value="Carboxypeptidase-like, regulatory domain"/>
    <property type="match status" value="1"/>
</dbReference>
<protein>
    <recommendedName>
        <fullName evidence="8">TonB-dependent receptor plug domain-containing protein</fullName>
    </recommendedName>
</protein>
<dbReference type="SUPFAM" id="SSF49478">
    <property type="entry name" value="Cna protein B-type domain"/>
    <property type="match status" value="1"/>
</dbReference>
<dbReference type="InterPro" id="IPR036942">
    <property type="entry name" value="Beta-barrel_TonB_sf"/>
</dbReference>
<dbReference type="GO" id="GO:0009279">
    <property type="term" value="C:cell outer membrane"/>
    <property type="evidence" value="ECO:0007669"/>
    <property type="project" value="UniProtKB-SubCell"/>
</dbReference>
<dbReference type="OrthoDB" id="9803050at2"/>
<evidence type="ECO:0000313" key="9">
    <source>
        <dbReference type="EMBL" id="PWN05260.1"/>
    </source>
</evidence>
<dbReference type="InterPro" id="IPR012910">
    <property type="entry name" value="Plug_dom"/>
</dbReference>
<keyword evidence="10" id="KW-1185">Reference proteome</keyword>
<keyword evidence="3" id="KW-1134">Transmembrane beta strand</keyword>
<dbReference type="Gene3D" id="2.40.170.20">
    <property type="entry name" value="TonB-dependent receptor, beta-barrel domain"/>
    <property type="match status" value="1"/>
</dbReference>
<gene>
    <name evidence="9" type="ORF">DDZ15_14365</name>
</gene>
<evidence type="ECO:0000256" key="1">
    <source>
        <dbReference type="ARBA" id="ARBA00004571"/>
    </source>
</evidence>
<name>A0A316TLJ7_9BACT</name>
<evidence type="ECO:0000256" key="2">
    <source>
        <dbReference type="ARBA" id="ARBA00022448"/>
    </source>
</evidence>
<accession>A0A316TLJ7</accession>
<keyword evidence="7" id="KW-0998">Cell outer membrane</keyword>
<dbReference type="RefSeq" id="WP_109647817.1">
    <property type="nucleotide sequence ID" value="NZ_QGGB01000010.1"/>
</dbReference>
<keyword evidence="4" id="KW-0812">Transmembrane</keyword>
<evidence type="ECO:0000259" key="8">
    <source>
        <dbReference type="Pfam" id="PF07715"/>
    </source>
</evidence>
<keyword evidence="2" id="KW-0813">Transport</keyword>
<dbReference type="InterPro" id="IPR037066">
    <property type="entry name" value="Plug_dom_sf"/>
</dbReference>
<proteinExistence type="predicted"/>
<dbReference type="AlphaFoldDB" id="A0A316TLJ7"/>
<dbReference type="SUPFAM" id="SSF56935">
    <property type="entry name" value="Porins"/>
    <property type="match status" value="1"/>
</dbReference>
<sequence length="749" mass="82702">MIKHFSGIILICLLLFQGIVYAQNSSVLRLIVLESGGQPVVGANVLLYENGQDQYTGYGVTNRDGFVEFRNLEAGEYQIRTTYIGFEPFERSYELSGEEIRVERITLRDQVGELDEIEVTARGAFRTGEVGVTRIRGEEFSRVPSAGLEGDLMAYIQTLPGVVTIGDQGGDIFIRGGTPAQNLVLVDNIPLVKPFHISNLFSAFPERVVNDVSVMAGGFDNRYMNSASSVIEVNLKPGNLYEASAAGSVSPYMTSLFVETPLKKGTSSLLVNGRFSNINTFEEVLPGRQQEASFYDLIARYSMQAGDLICSATGVRTGDEGKINPGRNGILSWTNTAAGLRCFGFDNSLQFPFEISLGVSDFRNSESSAGSDQRFSKVTQGFLRLDSSQEFINSRLDFGINLLFQNYQASAQERFQPFENGLDVTDAMIQLYAKSTWDFSRNVSIEPGIGTQISSGYGASLEPRLRMNIQPFGSTKSEISLATGYYTQAMDGITDLRDAGSVFTIYRPSDRGSTLPGAWHNILEFSFRAASYLSSNIELFYKQHYNIPVSKWTPQAGIDTDIALASGTSYGLDLNLEFNRSPFFIYAGYGYSSVEYSASDDNLGSWLGGESITGFNPAHDLRHKFNVIINYSFAGFTAGLRWDVKSGLPYTRLAGTDLVLSIPGENPINDPGQSFAYFEKPYTENLPAYHRLDVSLKRFFDISEGFKFGAEIGAINVYDQANIFFVDITEFQVINQNGFLPYLSLSAEL</sequence>
<dbReference type="EMBL" id="QGGB01000010">
    <property type="protein sequence ID" value="PWN05260.1"/>
    <property type="molecule type" value="Genomic_DNA"/>
</dbReference>